<accession>A0A9Q0MPY2</accession>
<keyword evidence="7" id="KW-1185">Reference proteome</keyword>
<dbReference type="GO" id="GO:0017056">
    <property type="term" value="F:structural constituent of nuclear pore"/>
    <property type="evidence" value="ECO:0007669"/>
    <property type="project" value="TreeGrafter"/>
</dbReference>
<keyword evidence="2" id="KW-0813">Transport</keyword>
<comment type="subcellular location">
    <subcellularLocation>
        <location evidence="1">Nucleus</location>
    </subcellularLocation>
</comment>
<dbReference type="InterPro" id="IPR025712">
    <property type="entry name" value="Nup54_alpha-helical_dom"/>
</dbReference>
<evidence type="ECO:0000256" key="1">
    <source>
        <dbReference type="ARBA" id="ARBA00004123"/>
    </source>
</evidence>
<name>A0A9Q0MPY2_9DIPT</name>
<sequence length="242" mass="28120">MTENKTQVAGMGVEQVIAMVLPDDDLLKEYLENPPKGIDPRMWKQAKQCNNDPKKFIPLPIVGFSELNCRIKCQESETNIHNQYMSKLQKGIEELKQRHASPTVKMMEHRRKISRSQSSHIEGNEVQYLRRKSDWDLKLSVLPHPKCDQVIVKQKITRKVRVGMTPEEEILCSKLENMQVLVSAPTQFKGRFCELLSQMRMQRNQWHHATPLVMLTYWTKRPGQVHEIAENNCGRNESNGVM</sequence>
<evidence type="ECO:0000313" key="6">
    <source>
        <dbReference type="EMBL" id="KAJ6635529.1"/>
    </source>
</evidence>
<dbReference type="GO" id="GO:0044613">
    <property type="term" value="C:nuclear pore central transport channel"/>
    <property type="evidence" value="ECO:0007669"/>
    <property type="project" value="TreeGrafter"/>
</dbReference>
<feature type="domain" description="Nucleoporin Nup54 alpha-helical" evidence="5">
    <location>
        <begin position="34"/>
        <end position="113"/>
    </location>
</feature>
<evidence type="ECO:0000256" key="3">
    <source>
        <dbReference type="ARBA" id="ARBA00023242"/>
    </source>
</evidence>
<evidence type="ECO:0000259" key="5">
    <source>
        <dbReference type="Pfam" id="PF13874"/>
    </source>
</evidence>
<reference evidence="6" key="1">
    <citation type="submission" date="2022-07" db="EMBL/GenBank/DDBJ databases">
        <authorList>
            <person name="Trinca V."/>
            <person name="Uliana J.V.C."/>
            <person name="Torres T.T."/>
            <person name="Ward R.J."/>
            <person name="Monesi N."/>
        </authorList>
    </citation>
    <scope>NUCLEOTIDE SEQUENCE</scope>
    <source>
        <strain evidence="6">HSMRA1968</strain>
        <tissue evidence="6">Whole embryos</tissue>
    </source>
</reference>
<comment type="caution">
    <text evidence="6">The sequence shown here is derived from an EMBL/GenBank/DDBJ whole genome shotgun (WGS) entry which is preliminary data.</text>
</comment>
<dbReference type="InterPro" id="IPR024864">
    <property type="entry name" value="Nup54/Nup57/Nup44"/>
</dbReference>
<organism evidence="6 7">
    <name type="scientific">Pseudolycoriella hygida</name>
    <dbReference type="NCBI Taxonomy" id="35572"/>
    <lineage>
        <taxon>Eukaryota</taxon>
        <taxon>Metazoa</taxon>
        <taxon>Ecdysozoa</taxon>
        <taxon>Arthropoda</taxon>
        <taxon>Hexapoda</taxon>
        <taxon>Insecta</taxon>
        <taxon>Pterygota</taxon>
        <taxon>Neoptera</taxon>
        <taxon>Endopterygota</taxon>
        <taxon>Diptera</taxon>
        <taxon>Nematocera</taxon>
        <taxon>Sciaroidea</taxon>
        <taxon>Sciaridae</taxon>
        <taxon>Pseudolycoriella</taxon>
    </lineage>
</organism>
<evidence type="ECO:0000313" key="7">
    <source>
        <dbReference type="Proteomes" id="UP001151699"/>
    </source>
</evidence>
<dbReference type="AlphaFoldDB" id="A0A9Q0MPY2"/>
<dbReference type="GO" id="GO:0036228">
    <property type="term" value="P:protein localization to nuclear inner membrane"/>
    <property type="evidence" value="ECO:0007669"/>
    <property type="project" value="TreeGrafter"/>
</dbReference>
<feature type="region of interest" description="Disordered" evidence="4">
    <location>
        <begin position="98"/>
        <end position="119"/>
    </location>
</feature>
<gene>
    <name evidence="6" type="primary">Nup54_1</name>
    <name evidence="6" type="ORF">Bhyg_14115</name>
</gene>
<dbReference type="GO" id="GO:0006607">
    <property type="term" value="P:NLS-bearing protein import into nucleus"/>
    <property type="evidence" value="ECO:0007669"/>
    <property type="project" value="TreeGrafter"/>
</dbReference>
<dbReference type="PANTHER" id="PTHR13000:SF0">
    <property type="entry name" value="NUCLEOPORIN P54"/>
    <property type="match status" value="1"/>
</dbReference>
<evidence type="ECO:0000256" key="2">
    <source>
        <dbReference type="ARBA" id="ARBA00022448"/>
    </source>
</evidence>
<dbReference type="PANTHER" id="PTHR13000">
    <property type="entry name" value="NUCLEOPORIN P54"/>
    <property type="match status" value="1"/>
</dbReference>
<dbReference type="EMBL" id="WJQU01000004">
    <property type="protein sequence ID" value="KAJ6635529.1"/>
    <property type="molecule type" value="Genomic_DNA"/>
</dbReference>
<dbReference type="Proteomes" id="UP001151699">
    <property type="component" value="Chromosome C"/>
</dbReference>
<dbReference type="OrthoDB" id="6162375at2759"/>
<proteinExistence type="predicted"/>
<dbReference type="GO" id="GO:0006999">
    <property type="term" value="P:nuclear pore organization"/>
    <property type="evidence" value="ECO:0007669"/>
    <property type="project" value="TreeGrafter"/>
</dbReference>
<dbReference type="Pfam" id="PF13874">
    <property type="entry name" value="Nup54"/>
    <property type="match status" value="1"/>
</dbReference>
<evidence type="ECO:0000256" key="4">
    <source>
        <dbReference type="SAM" id="MobiDB-lite"/>
    </source>
</evidence>
<protein>
    <submittedName>
        <fullName evidence="6">Nucleoporin Nup54</fullName>
    </submittedName>
</protein>
<keyword evidence="3" id="KW-0539">Nucleus</keyword>